<dbReference type="AlphaFoldDB" id="A1AQR8"/>
<feature type="transmembrane region" description="Helical" evidence="8">
    <location>
        <begin position="99"/>
        <end position="120"/>
    </location>
</feature>
<feature type="transmembrane region" description="Helical" evidence="8">
    <location>
        <begin position="231"/>
        <end position="249"/>
    </location>
</feature>
<evidence type="ECO:0000256" key="6">
    <source>
        <dbReference type="ARBA" id="ARBA00022989"/>
    </source>
</evidence>
<dbReference type="PANTHER" id="PTHR30472:SF70">
    <property type="entry name" value="MOLYBDATE IMPORT SYSTEM PERMEASE PROTEIN MOLB"/>
    <property type="match status" value="1"/>
</dbReference>
<dbReference type="Gene3D" id="1.10.3470.10">
    <property type="entry name" value="ABC transporter involved in vitamin B12 uptake, BtuC"/>
    <property type="match status" value="1"/>
</dbReference>
<dbReference type="FunFam" id="1.10.3470.10:FF:000001">
    <property type="entry name" value="Vitamin B12 ABC transporter permease BtuC"/>
    <property type="match status" value="1"/>
</dbReference>
<feature type="transmembrane region" description="Helical" evidence="8">
    <location>
        <begin position="152"/>
        <end position="170"/>
    </location>
</feature>
<feature type="transmembrane region" description="Helical" evidence="8">
    <location>
        <begin position="270"/>
        <end position="294"/>
    </location>
</feature>
<evidence type="ECO:0000256" key="4">
    <source>
        <dbReference type="ARBA" id="ARBA00022475"/>
    </source>
</evidence>
<dbReference type="STRING" id="338966.Ppro_2080"/>
<dbReference type="Pfam" id="PF01032">
    <property type="entry name" value="FecCD"/>
    <property type="match status" value="1"/>
</dbReference>
<evidence type="ECO:0000313" key="10">
    <source>
        <dbReference type="Proteomes" id="UP000006732"/>
    </source>
</evidence>
<evidence type="ECO:0000313" key="9">
    <source>
        <dbReference type="EMBL" id="ABK99688.1"/>
    </source>
</evidence>
<dbReference type="GO" id="GO:0005886">
    <property type="term" value="C:plasma membrane"/>
    <property type="evidence" value="ECO:0007669"/>
    <property type="project" value="UniProtKB-SubCell"/>
</dbReference>
<evidence type="ECO:0000256" key="2">
    <source>
        <dbReference type="ARBA" id="ARBA00007935"/>
    </source>
</evidence>
<evidence type="ECO:0000256" key="1">
    <source>
        <dbReference type="ARBA" id="ARBA00004651"/>
    </source>
</evidence>
<evidence type="ECO:0000256" key="3">
    <source>
        <dbReference type="ARBA" id="ARBA00022448"/>
    </source>
</evidence>
<comment type="subcellular location">
    <subcellularLocation>
        <location evidence="1">Cell membrane</location>
        <topology evidence="1">Multi-pass membrane protein</topology>
    </subcellularLocation>
</comment>
<dbReference type="GO" id="GO:0033214">
    <property type="term" value="P:siderophore-iron import into cell"/>
    <property type="evidence" value="ECO:0007669"/>
    <property type="project" value="TreeGrafter"/>
</dbReference>
<dbReference type="RefSeq" id="WP_011735954.1">
    <property type="nucleotide sequence ID" value="NC_008609.1"/>
</dbReference>
<dbReference type="HOGENOM" id="CLU_013016_0_2_7"/>
<feature type="transmembrane region" description="Helical" evidence="8">
    <location>
        <begin position="127"/>
        <end position="146"/>
    </location>
</feature>
<dbReference type="Proteomes" id="UP000006732">
    <property type="component" value="Chromosome"/>
</dbReference>
<comment type="similarity">
    <text evidence="2">Belongs to the binding-protein-dependent transport system permease family. FecCD subfamily.</text>
</comment>
<keyword evidence="7 8" id="KW-0472">Membrane</keyword>
<dbReference type="KEGG" id="ppd:Ppro_2080"/>
<evidence type="ECO:0000256" key="8">
    <source>
        <dbReference type="SAM" id="Phobius"/>
    </source>
</evidence>
<keyword evidence="4" id="KW-1003">Cell membrane</keyword>
<dbReference type="EMBL" id="CP000482">
    <property type="protein sequence ID" value="ABK99688.1"/>
    <property type="molecule type" value="Genomic_DNA"/>
</dbReference>
<organism evidence="9 10">
    <name type="scientific">Pelobacter propionicus (strain DSM 2379 / NBRC 103807 / OttBd1)</name>
    <dbReference type="NCBI Taxonomy" id="338966"/>
    <lineage>
        <taxon>Bacteria</taxon>
        <taxon>Pseudomonadati</taxon>
        <taxon>Thermodesulfobacteriota</taxon>
        <taxon>Desulfuromonadia</taxon>
        <taxon>Desulfuromonadales</taxon>
        <taxon>Desulfuromonadaceae</taxon>
        <taxon>Pelobacter</taxon>
    </lineage>
</organism>
<feature type="transmembrane region" description="Helical" evidence="8">
    <location>
        <begin position="43"/>
        <end position="67"/>
    </location>
</feature>
<protein>
    <submittedName>
        <fullName evidence="9">Transport system permease protein</fullName>
    </submittedName>
</protein>
<evidence type="ECO:0000256" key="7">
    <source>
        <dbReference type="ARBA" id="ARBA00023136"/>
    </source>
</evidence>
<reference evidence="9 10" key="1">
    <citation type="submission" date="2006-10" db="EMBL/GenBank/DDBJ databases">
        <title>Complete sequence of chromosome of Pelobacter propionicus DSM 2379.</title>
        <authorList>
            <consortium name="US DOE Joint Genome Institute"/>
            <person name="Copeland A."/>
            <person name="Lucas S."/>
            <person name="Lapidus A."/>
            <person name="Barry K."/>
            <person name="Detter J.C."/>
            <person name="Glavina del Rio T."/>
            <person name="Hammon N."/>
            <person name="Israni S."/>
            <person name="Dalin E."/>
            <person name="Tice H."/>
            <person name="Pitluck S."/>
            <person name="Saunders E."/>
            <person name="Brettin T."/>
            <person name="Bruce D."/>
            <person name="Han C."/>
            <person name="Tapia R."/>
            <person name="Schmutz J."/>
            <person name="Larimer F."/>
            <person name="Land M."/>
            <person name="Hauser L."/>
            <person name="Kyrpides N."/>
            <person name="Kim E."/>
            <person name="Lovley D."/>
            <person name="Richardson P."/>
        </authorList>
    </citation>
    <scope>NUCLEOTIDE SEQUENCE [LARGE SCALE GENOMIC DNA]</scope>
    <source>
        <strain evidence="10">DSM 2379 / NBRC 103807 / OttBd1</strain>
    </source>
</reference>
<proteinExistence type="inferred from homology"/>
<dbReference type="PANTHER" id="PTHR30472">
    <property type="entry name" value="FERRIC ENTEROBACTIN TRANSPORT SYSTEM PERMEASE PROTEIN"/>
    <property type="match status" value="1"/>
</dbReference>
<keyword evidence="3" id="KW-0813">Transport</keyword>
<sequence>MEEIGSRLCEGDAPAVQEQEEHRAIIQKSRSTRMSGNSAQTGLVTTLIMLSPLLAACIALFLGAYGVTPLQVVQILANATSGIDSPESAIVLDIRLPRIILAGLVGMSLATSGATLQAVLRNPLVDPFILGISAGAAFGCAVSVGFLPGVSLQLMSFVFGSLAVIMACTMARSSGELSRLSLVLSGVIVSALFTALLSIIKFLVDPMKLQSIVYWLMGSFSLADWPQVKSAGFGIMLGCLPVLLLRWRLNLISMGDEEARSLGVNVSRKRVIFIASATLAVTSAVAVSGIIGWIGLMVPHLVRMLVGPDHRRLIPLSMAGGAAFMIAADTVARTMSNADIPVGIITALAGAPFFIYLMRRGGAESWGR</sequence>
<feature type="transmembrane region" description="Helical" evidence="8">
    <location>
        <begin position="339"/>
        <end position="358"/>
    </location>
</feature>
<keyword evidence="10" id="KW-1185">Reference proteome</keyword>
<keyword evidence="6 8" id="KW-1133">Transmembrane helix</keyword>
<keyword evidence="5 8" id="KW-0812">Transmembrane</keyword>
<dbReference type="InterPro" id="IPR037294">
    <property type="entry name" value="ABC_BtuC-like"/>
</dbReference>
<evidence type="ECO:0000256" key="5">
    <source>
        <dbReference type="ARBA" id="ARBA00022692"/>
    </source>
</evidence>
<accession>A1AQR8</accession>
<dbReference type="eggNOG" id="COG0609">
    <property type="taxonomic scope" value="Bacteria"/>
</dbReference>
<dbReference type="CDD" id="cd06550">
    <property type="entry name" value="TM_ABC_iron-siderophores_like"/>
    <property type="match status" value="1"/>
</dbReference>
<name>A1AQR8_PELPD</name>
<dbReference type="SUPFAM" id="SSF81345">
    <property type="entry name" value="ABC transporter involved in vitamin B12 uptake, BtuC"/>
    <property type="match status" value="1"/>
</dbReference>
<feature type="transmembrane region" description="Helical" evidence="8">
    <location>
        <begin position="182"/>
        <end position="204"/>
    </location>
</feature>
<gene>
    <name evidence="9" type="ordered locus">Ppro_2080</name>
</gene>
<dbReference type="GO" id="GO:0022857">
    <property type="term" value="F:transmembrane transporter activity"/>
    <property type="evidence" value="ECO:0007669"/>
    <property type="project" value="InterPro"/>
</dbReference>
<dbReference type="InterPro" id="IPR000522">
    <property type="entry name" value="ABC_transptr_permease_BtuC"/>
</dbReference>